<dbReference type="Proteomes" id="UP000554482">
    <property type="component" value="Unassembled WGS sequence"/>
</dbReference>
<organism evidence="9 10">
    <name type="scientific">Thalictrum thalictroides</name>
    <name type="common">Rue-anemone</name>
    <name type="synonym">Anemone thalictroides</name>
    <dbReference type="NCBI Taxonomy" id="46969"/>
    <lineage>
        <taxon>Eukaryota</taxon>
        <taxon>Viridiplantae</taxon>
        <taxon>Streptophyta</taxon>
        <taxon>Embryophyta</taxon>
        <taxon>Tracheophyta</taxon>
        <taxon>Spermatophyta</taxon>
        <taxon>Magnoliopsida</taxon>
        <taxon>Ranunculales</taxon>
        <taxon>Ranunculaceae</taxon>
        <taxon>Thalictroideae</taxon>
        <taxon>Thalictrum</taxon>
    </lineage>
</organism>
<protein>
    <submittedName>
        <fullName evidence="9">Ankyrin repeat-containing protein</fullName>
    </submittedName>
</protein>
<keyword evidence="5" id="KW-0040">ANK repeat</keyword>
<name>A0A7J6WKL4_THATH</name>
<dbReference type="PANTHER" id="PTHR24186:SF48">
    <property type="entry name" value="ANKYRIN REPEAT-CONTAINING PROTEIN ITN1"/>
    <property type="match status" value="1"/>
</dbReference>
<reference evidence="9 10" key="1">
    <citation type="submission" date="2020-06" db="EMBL/GenBank/DDBJ databases">
        <title>Transcriptomic and genomic resources for Thalictrum thalictroides and T. hernandezii: Facilitating candidate gene discovery in an emerging model plant lineage.</title>
        <authorList>
            <person name="Arias T."/>
            <person name="Riano-Pachon D.M."/>
            <person name="Di Stilio V.S."/>
        </authorList>
    </citation>
    <scope>NUCLEOTIDE SEQUENCE [LARGE SCALE GENOMIC DNA]</scope>
    <source>
        <strain evidence="10">cv. WT478/WT964</strain>
        <tissue evidence="9">Leaves</tissue>
    </source>
</reference>
<evidence type="ECO:0000256" key="4">
    <source>
        <dbReference type="ARBA" id="ARBA00022989"/>
    </source>
</evidence>
<keyword evidence="6 7" id="KW-0472">Membrane</keyword>
<evidence type="ECO:0000256" key="3">
    <source>
        <dbReference type="ARBA" id="ARBA00022737"/>
    </source>
</evidence>
<evidence type="ECO:0000313" key="10">
    <source>
        <dbReference type="Proteomes" id="UP000554482"/>
    </source>
</evidence>
<keyword evidence="4 7" id="KW-1133">Transmembrane helix</keyword>
<evidence type="ECO:0000256" key="2">
    <source>
        <dbReference type="ARBA" id="ARBA00022692"/>
    </source>
</evidence>
<keyword evidence="3" id="KW-0677">Repeat</keyword>
<dbReference type="EMBL" id="JABWDY010014041">
    <property type="protein sequence ID" value="KAF5197906.1"/>
    <property type="molecule type" value="Genomic_DNA"/>
</dbReference>
<feature type="transmembrane region" description="Helical" evidence="7">
    <location>
        <begin position="61"/>
        <end position="82"/>
    </location>
</feature>
<dbReference type="GO" id="GO:0005886">
    <property type="term" value="C:plasma membrane"/>
    <property type="evidence" value="ECO:0007669"/>
    <property type="project" value="TreeGrafter"/>
</dbReference>
<evidence type="ECO:0000259" key="8">
    <source>
        <dbReference type="Pfam" id="PF13962"/>
    </source>
</evidence>
<evidence type="ECO:0000256" key="6">
    <source>
        <dbReference type="ARBA" id="ARBA00023136"/>
    </source>
</evidence>
<gene>
    <name evidence="9" type="ORF">FRX31_012507</name>
</gene>
<keyword evidence="10" id="KW-1185">Reference proteome</keyword>
<dbReference type="PANTHER" id="PTHR24186">
    <property type="entry name" value="PROTEIN PHOSPHATASE 1 REGULATORY SUBUNIT"/>
    <property type="match status" value="1"/>
</dbReference>
<evidence type="ECO:0000313" key="9">
    <source>
        <dbReference type="EMBL" id="KAF5197906.1"/>
    </source>
</evidence>
<accession>A0A7J6WKL4</accession>
<evidence type="ECO:0000256" key="5">
    <source>
        <dbReference type="ARBA" id="ARBA00023043"/>
    </source>
</evidence>
<sequence length="89" mass="9492">MQLPEELRKLHREGNNNATNSVTVVVVLFGTIAFAATFTLLGGNDDKGMAVVMSSIIQDIFIVNAIALFTSSGSGGPILNLIKTKEKQN</sequence>
<dbReference type="Pfam" id="PF13962">
    <property type="entry name" value="PGG"/>
    <property type="match status" value="1"/>
</dbReference>
<dbReference type="AlphaFoldDB" id="A0A7J6WKL4"/>
<feature type="transmembrane region" description="Helical" evidence="7">
    <location>
        <begin position="21"/>
        <end position="41"/>
    </location>
</feature>
<proteinExistence type="predicted"/>
<feature type="domain" description="PGG" evidence="8">
    <location>
        <begin position="13"/>
        <end position="72"/>
    </location>
</feature>
<dbReference type="InterPro" id="IPR026961">
    <property type="entry name" value="PGG_dom"/>
</dbReference>
<comment type="caution">
    <text evidence="9">The sequence shown here is derived from an EMBL/GenBank/DDBJ whole genome shotgun (WGS) entry which is preliminary data.</text>
</comment>
<evidence type="ECO:0000256" key="1">
    <source>
        <dbReference type="ARBA" id="ARBA00004141"/>
    </source>
</evidence>
<evidence type="ECO:0000256" key="7">
    <source>
        <dbReference type="SAM" id="Phobius"/>
    </source>
</evidence>
<keyword evidence="2 7" id="KW-0812">Transmembrane</keyword>
<comment type="subcellular location">
    <subcellularLocation>
        <location evidence="1">Membrane</location>
        <topology evidence="1">Multi-pass membrane protein</topology>
    </subcellularLocation>
</comment>